<evidence type="ECO:0000313" key="2">
    <source>
        <dbReference type="Proteomes" id="UP000275394"/>
    </source>
</evidence>
<dbReference type="InterPro" id="IPR007434">
    <property type="entry name" value="FemAB-like"/>
</dbReference>
<dbReference type="EMBL" id="RKHR01000003">
    <property type="protein sequence ID" value="ROS05485.1"/>
    <property type="molecule type" value="Genomic_DNA"/>
</dbReference>
<dbReference type="PANTHER" id="PTHR47017">
    <property type="entry name" value="ACYL-COA"/>
    <property type="match status" value="1"/>
</dbReference>
<organism evidence="1 2">
    <name type="scientific">Sinobacterium caligoides</name>
    <dbReference type="NCBI Taxonomy" id="933926"/>
    <lineage>
        <taxon>Bacteria</taxon>
        <taxon>Pseudomonadati</taxon>
        <taxon>Pseudomonadota</taxon>
        <taxon>Gammaproteobacteria</taxon>
        <taxon>Cellvibrionales</taxon>
        <taxon>Spongiibacteraceae</taxon>
        <taxon>Sinobacterium</taxon>
    </lineage>
</organism>
<dbReference type="Proteomes" id="UP000275394">
    <property type="component" value="Unassembled WGS sequence"/>
</dbReference>
<comment type="caution">
    <text evidence="1">The sequence shown here is derived from an EMBL/GenBank/DDBJ whole genome shotgun (WGS) entry which is preliminary data.</text>
</comment>
<protein>
    <recommendedName>
        <fullName evidence="3">GNAT family N-acetyltransferase</fullName>
    </recommendedName>
</protein>
<dbReference type="InterPro" id="IPR016181">
    <property type="entry name" value="Acyl_CoA_acyltransferase"/>
</dbReference>
<evidence type="ECO:0008006" key="3">
    <source>
        <dbReference type="Google" id="ProtNLM"/>
    </source>
</evidence>
<name>A0A3N2E1N7_9GAMM</name>
<sequence length="387" mass="45007">MRKTMLSVQFIDSMSDISRQDWNEIAGTNFPFTRHEFLQALEDSAAVTARTGWQPHHALIYDDQALVAALPLYLKSHSYGEYVFDFQWANAYQQQRLDYYPKLVSSIPFTPVTGPRLCLKAGYDEQLIVQNLLKAIQQLATENSLSGWHLLFPNAALSRQLLRLGAPRRRAVHFRWQNNNFHSFDDFLATFSSRKRKNLRRERQKIVEQDISIETLTGHQITPAHWRQFALFYRQTYAKKSGHAGYLDHAFFLQVGETMSEHTVLMLAKCGDRYVAGALSFQDAEHLYGRYWGCSEEFDSLHFELCYYQGIDYCITHGLKQFDPGVQGEHKIQRGFQPYYSYSNHWLKHPGFHDAITRFIDQEDAHIDRYKAEATALLPFKSNSRSP</sequence>
<proteinExistence type="predicted"/>
<dbReference type="PANTHER" id="PTHR47017:SF1">
    <property type="entry name" value="ACYL-COA"/>
    <property type="match status" value="1"/>
</dbReference>
<dbReference type="Pfam" id="PF04339">
    <property type="entry name" value="FemAB_like"/>
    <property type="match status" value="1"/>
</dbReference>
<evidence type="ECO:0000313" key="1">
    <source>
        <dbReference type="EMBL" id="ROS05485.1"/>
    </source>
</evidence>
<gene>
    <name evidence="1" type="ORF">EDC56_1015</name>
</gene>
<dbReference type="AlphaFoldDB" id="A0A3N2E1N7"/>
<dbReference type="Gene3D" id="3.40.630.30">
    <property type="match status" value="1"/>
</dbReference>
<keyword evidence="2" id="KW-1185">Reference proteome</keyword>
<accession>A0A3N2E1N7</accession>
<reference evidence="1 2" key="1">
    <citation type="submission" date="2018-11" db="EMBL/GenBank/DDBJ databases">
        <title>Genomic Encyclopedia of Type Strains, Phase IV (KMG-IV): sequencing the most valuable type-strain genomes for metagenomic binning, comparative biology and taxonomic classification.</title>
        <authorList>
            <person name="Goeker M."/>
        </authorList>
    </citation>
    <scope>NUCLEOTIDE SEQUENCE [LARGE SCALE GENOMIC DNA]</scope>
    <source>
        <strain evidence="1 2">DSM 100316</strain>
    </source>
</reference>
<dbReference type="SUPFAM" id="SSF55729">
    <property type="entry name" value="Acyl-CoA N-acyltransferases (Nat)"/>
    <property type="match status" value="1"/>
</dbReference>